<evidence type="ECO:0000313" key="3">
    <source>
        <dbReference type="Proteomes" id="UP000264217"/>
    </source>
</evidence>
<dbReference type="PROSITE" id="PS51725">
    <property type="entry name" value="ABM"/>
    <property type="match status" value="1"/>
</dbReference>
<dbReference type="GO" id="GO:0004497">
    <property type="term" value="F:monooxygenase activity"/>
    <property type="evidence" value="ECO:0007669"/>
    <property type="project" value="UniProtKB-KW"/>
</dbReference>
<dbReference type="RefSeq" id="WP_117393790.1">
    <property type="nucleotide sequence ID" value="NZ_QWDC01000004.1"/>
</dbReference>
<comment type="caution">
    <text evidence="2">The sequence shown here is derived from an EMBL/GenBank/DDBJ whole genome shotgun (WGS) entry which is preliminary data.</text>
</comment>
<protein>
    <submittedName>
        <fullName evidence="2">Antibiotic biosynthesis monooxygenase</fullName>
    </submittedName>
</protein>
<dbReference type="InterPro" id="IPR050744">
    <property type="entry name" value="AI-2_Isomerase_LsrG"/>
</dbReference>
<sequence>MSISVVASLECRRDAGNVLSAELRKLVIASQKEDGCINCQVYQSQDQPSHFFIEEEWADDAMLKKHRQTRHYKYFTHILPALLNHPADVKVHKRLN</sequence>
<dbReference type="Gene3D" id="3.30.70.100">
    <property type="match status" value="1"/>
</dbReference>
<name>A0A372NP28_9SPHI</name>
<keyword evidence="2" id="KW-0503">Monooxygenase</keyword>
<dbReference type="PANTHER" id="PTHR33336:SF15">
    <property type="entry name" value="ABM DOMAIN-CONTAINING PROTEIN"/>
    <property type="match status" value="1"/>
</dbReference>
<dbReference type="EMBL" id="QWDC01000004">
    <property type="protein sequence ID" value="RFZ90377.1"/>
    <property type="molecule type" value="Genomic_DNA"/>
</dbReference>
<dbReference type="SUPFAM" id="SSF54909">
    <property type="entry name" value="Dimeric alpha+beta barrel"/>
    <property type="match status" value="1"/>
</dbReference>
<proteinExistence type="predicted"/>
<dbReference type="InterPro" id="IPR011008">
    <property type="entry name" value="Dimeric_a/b-barrel"/>
</dbReference>
<feature type="domain" description="ABM" evidence="1">
    <location>
        <begin position="3"/>
        <end position="91"/>
    </location>
</feature>
<evidence type="ECO:0000313" key="2">
    <source>
        <dbReference type="EMBL" id="RFZ90377.1"/>
    </source>
</evidence>
<dbReference type="InterPro" id="IPR007138">
    <property type="entry name" value="ABM_dom"/>
</dbReference>
<dbReference type="AlphaFoldDB" id="A0A372NP28"/>
<dbReference type="Proteomes" id="UP000264217">
    <property type="component" value="Unassembled WGS sequence"/>
</dbReference>
<evidence type="ECO:0000259" key="1">
    <source>
        <dbReference type="PROSITE" id="PS51725"/>
    </source>
</evidence>
<dbReference type="OrthoDB" id="964493at2"/>
<dbReference type="PANTHER" id="PTHR33336">
    <property type="entry name" value="QUINOL MONOOXYGENASE YGIN-RELATED"/>
    <property type="match status" value="1"/>
</dbReference>
<reference evidence="2 3" key="1">
    <citation type="submission" date="2018-08" db="EMBL/GenBank/DDBJ databases">
        <title>Mucilaginibacter sp. MYSH2.</title>
        <authorList>
            <person name="Seo T."/>
        </authorList>
    </citation>
    <scope>NUCLEOTIDE SEQUENCE [LARGE SCALE GENOMIC DNA]</scope>
    <source>
        <strain evidence="2 3">MYSH2</strain>
    </source>
</reference>
<dbReference type="Pfam" id="PF03992">
    <property type="entry name" value="ABM"/>
    <property type="match status" value="1"/>
</dbReference>
<organism evidence="2 3">
    <name type="scientific">Mucilaginibacter conchicola</name>
    <dbReference type="NCBI Taxonomy" id="2303333"/>
    <lineage>
        <taxon>Bacteria</taxon>
        <taxon>Pseudomonadati</taxon>
        <taxon>Bacteroidota</taxon>
        <taxon>Sphingobacteriia</taxon>
        <taxon>Sphingobacteriales</taxon>
        <taxon>Sphingobacteriaceae</taxon>
        <taxon>Mucilaginibacter</taxon>
    </lineage>
</organism>
<gene>
    <name evidence="2" type="ORF">D0C36_21535</name>
</gene>
<accession>A0A372NP28</accession>
<keyword evidence="3" id="KW-1185">Reference proteome</keyword>
<keyword evidence="2" id="KW-0560">Oxidoreductase</keyword>